<evidence type="ECO:0000256" key="3">
    <source>
        <dbReference type="ARBA" id="ARBA00022605"/>
    </source>
</evidence>
<keyword evidence="3 11" id="KW-0028">Amino-acid biosynthesis</keyword>
<dbReference type="GO" id="GO:0005829">
    <property type="term" value="C:cytosol"/>
    <property type="evidence" value="ECO:0007669"/>
    <property type="project" value="TreeGrafter"/>
</dbReference>
<evidence type="ECO:0000259" key="14">
    <source>
        <dbReference type="Pfam" id="PF02882"/>
    </source>
</evidence>
<evidence type="ECO:0000256" key="6">
    <source>
        <dbReference type="ARBA" id="ARBA00022857"/>
    </source>
</evidence>
<keyword evidence="7 11" id="KW-0560">Oxidoreductase</keyword>
<feature type="binding site" evidence="11">
    <location>
        <begin position="165"/>
        <end position="167"/>
    </location>
    <ligand>
        <name>NADP(+)</name>
        <dbReference type="ChEBI" id="CHEBI:58349"/>
    </ligand>
</feature>
<dbReference type="GO" id="GO:0009086">
    <property type="term" value="P:methionine biosynthetic process"/>
    <property type="evidence" value="ECO:0007669"/>
    <property type="project" value="UniProtKB-KW"/>
</dbReference>
<evidence type="ECO:0000256" key="5">
    <source>
        <dbReference type="ARBA" id="ARBA00022801"/>
    </source>
</evidence>
<comment type="catalytic activity">
    <reaction evidence="11">
        <text>(6R)-5,10-methylene-5,6,7,8-tetrahydrofolate + NADP(+) = (6R)-5,10-methenyltetrahydrofolate + NADPH</text>
        <dbReference type="Rhea" id="RHEA:22812"/>
        <dbReference type="ChEBI" id="CHEBI:15636"/>
        <dbReference type="ChEBI" id="CHEBI:57455"/>
        <dbReference type="ChEBI" id="CHEBI:57783"/>
        <dbReference type="ChEBI" id="CHEBI:58349"/>
        <dbReference type="EC" id="1.5.1.5"/>
    </reaction>
</comment>
<dbReference type="InterPro" id="IPR000415">
    <property type="entry name" value="Nitroreductase-like"/>
</dbReference>
<dbReference type="Gene3D" id="3.40.50.10860">
    <property type="entry name" value="Leucine Dehydrogenase, chain A, domain 1"/>
    <property type="match status" value="1"/>
</dbReference>
<dbReference type="AlphaFoldDB" id="A0AAV5B2K2"/>
<comment type="function">
    <text evidence="11">Catalyzes the oxidation of 5,10-methylenetetrahydrofolate to 5,10-methenyltetrahydrofolate and then the hydrolysis of 5,10-methenyltetrahydrofolate to 10-formyltetrahydrofolate.</text>
</comment>
<dbReference type="InterPro" id="IPR036291">
    <property type="entry name" value="NAD(P)-bd_dom_sf"/>
</dbReference>
<dbReference type="EC" id="1.5.1.5" evidence="11"/>
<dbReference type="SUPFAM" id="SSF55469">
    <property type="entry name" value="FMN-dependent nitroreductase-like"/>
    <property type="match status" value="1"/>
</dbReference>
<dbReference type="Pfam" id="PF00881">
    <property type="entry name" value="Nitroreductase"/>
    <property type="match status" value="1"/>
</dbReference>
<comment type="caution">
    <text evidence="11">Lacks conserved residue(s) required for the propagation of feature annotation.</text>
</comment>
<dbReference type="SUPFAM" id="SSF51735">
    <property type="entry name" value="NAD(P)-binding Rossmann-fold domains"/>
    <property type="match status" value="1"/>
</dbReference>
<accession>A0AAV5B2K2</accession>
<keyword evidence="5 11" id="KW-0378">Hydrolase</keyword>
<dbReference type="EMBL" id="BQKC01000001">
    <property type="protein sequence ID" value="GJM55482.1"/>
    <property type="molecule type" value="Genomic_DNA"/>
</dbReference>
<dbReference type="InterPro" id="IPR020630">
    <property type="entry name" value="THF_DH/CycHdrlase_cat_dom"/>
</dbReference>
<protein>
    <recommendedName>
        <fullName evidence="11">Bifunctional protein FolD</fullName>
    </recommendedName>
    <domain>
        <recommendedName>
            <fullName evidence="11">Methylenetetrahydrofolate dehydrogenase</fullName>
            <ecNumber evidence="11">1.5.1.5</ecNumber>
        </recommendedName>
    </domain>
    <domain>
        <recommendedName>
            <fullName evidence="11">Methenyltetrahydrofolate cyclohydrolase</fullName>
            <ecNumber evidence="11">3.5.4.9</ecNumber>
        </recommendedName>
    </domain>
</protein>
<keyword evidence="4 11" id="KW-0658">Purine biosynthesis</keyword>
<dbReference type="PANTHER" id="PTHR48099:SF5">
    <property type="entry name" value="C-1-TETRAHYDROFOLATE SYNTHASE, CYTOPLASMIC"/>
    <property type="match status" value="1"/>
</dbReference>
<dbReference type="PANTHER" id="PTHR48099">
    <property type="entry name" value="C-1-TETRAHYDROFOLATE SYNTHASE, CYTOPLASMIC-RELATED"/>
    <property type="match status" value="1"/>
</dbReference>
<feature type="binding site" evidence="11">
    <location>
        <position position="231"/>
    </location>
    <ligand>
        <name>NADP(+)</name>
        <dbReference type="ChEBI" id="CHEBI:58349"/>
    </ligand>
</feature>
<dbReference type="CDD" id="cd01080">
    <property type="entry name" value="NAD_bind_m-THF_DH_Cyclohyd"/>
    <property type="match status" value="1"/>
</dbReference>
<evidence type="ECO:0000256" key="4">
    <source>
        <dbReference type="ARBA" id="ARBA00022755"/>
    </source>
</evidence>
<evidence type="ECO:0000256" key="11">
    <source>
        <dbReference type="HAMAP-Rule" id="MF_01576"/>
    </source>
</evidence>
<dbReference type="GO" id="GO:0004488">
    <property type="term" value="F:methylenetetrahydrofolate dehydrogenase (NADP+) activity"/>
    <property type="evidence" value="ECO:0007669"/>
    <property type="project" value="UniProtKB-UniRule"/>
</dbReference>
<dbReference type="RefSeq" id="WP_265590812.1">
    <property type="nucleotide sequence ID" value="NZ_BQKC01000001.1"/>
</dbReference>
<dbReference type="GO" id="GO:0035999">
    <property type="term" value="P:tetrahydrofolate interconversion"/>
    <property type="evidence" value="ECO:0007669"/>
    <property type="project" value="UniProtKB-UniRule"/>
</dbReference>
<evidence type="ECO:0000313" key="15">
    <source>
        <dbReference type="EMBL" id="GJM55482.1"/>
    </source>
</evidence>
<comment type="catalytic activity">
    <reaction evidence="11">
        <text>(6R)-5,10-methenyltetrahydrofolate + H2O = (6R)-10-formyltetrahydrofolate + H(+)</text>
        <dbReference type="Rhea" id="RHEA:23700"/>
        <dbReference type="ChEBI" id="CHEBI:15377"/>
        <dbReference type="ChEBI" id="CHEBI:15378"/>
        <dbReference type="ChEBI" id="CHEBI:57455"/>
        <dbReference type="ChEBI" id="CHEBI:195366"/>
        <dbReference type="EC" id="3.5.4.9"/>
    </reaction>
</comment>
<keyword evidence="2 11" id="KW-0554">One-carbon metabolism</keyword>
<dbReference type="Gene3D" id="3.40.50.720">
    <property type="entry name" value="NAD(P)-binding Rossmann-like Domain"/>
    <property type="match status" value="1"/>
</dbReference>
<dbReference type="GO" id="GO:0000105">
    <property type="term" value="P:L-histidine biosynthetic process"/>
    <property type="evidence" value="ECO:0007669"/>
    <property type="project" value="UniProtKB-KW"/>
</dbReference>
<evidence type="ECO:0000313" key="16">
    <source>
        <dbReference type="Proteomes" id="UP001055025"/>
    </source>
</evidence>
<proteinExistence type="inferred from homology"/>
<dbReference type="Proteomes" id="UP001055025">
    <property type="component" value="Unassembled WGS sequence"/>
</dbReference>
<evidence type="ECO:0000256" key="9">
    <source>
        <dbReference type="ARBA" id="ARBA00023167"/>
    </source>
</evidence>
<dbReference type="Pfam" id="PF02882">
    <property type="entry name" value="THF_DHG_CYH_C"/>
    <property type="match status" value="1"/>
</dbReference>
<feature type="domain" description="Tetrahydrofolate dehydrogenase/cyclohydrolase NAD(P)-binding" evidence="14">
    <location>
        <begin position="139"/>
        <end position="281"/>
    </location>
</feature>
<comment type="similarity">
    <text evidence="11">Belongs to the tetrahydrofolate dehydrogenase/cyclohydrolase family.</text>
</comment>
<feature type="domain" description="Nitroreductase" evidence="13">
    <location>
        <begin position="302"/>
        <end position="455"/>
    </location>
</feature>
<organism evidence="15 16">
    <name type="scientific">Granulimonas faecalis</name>
    <dbReference type="NCBI Taxonomy" id="2894155"/>
    <lineage>
        <taxon>Bacteria</taxon>
        <taxon>Bacillati</taxon>
        <taxon>Actinomycetota</taxon>
        <taxon>Coriobacteriia</taxon>
        <taxon>Coriobacteriales</taxon>
        <taxon>Kribbibacteriaceae</taxon>
        <taxon>Granulimonas</taxon>
    </lineage>
</organism>
<dbReference type="Pfam" id="PF00763">
    <property type="entry name" value="THF_DHG_CYH"/>
    <property type="match status" value="1"/>
</dbReference>
<evidence type="ECO:0000259" key="12">
    <source>
        <dbReference type="Pfam" id="PF00763"/>
    </source>
</evidence>
<dbReference type="HAMAP" id="MF_01576">
    <property type="entry name" value="THF_DHG_CYH"/>
    <property type="match status" value="1"/>
</dbReference>
<keyword evidence="16" id="KW-1185">Reference proteome</keyword>
<dbReference type="EC" id="3.5.4.9" evidence="11"/>
<dbReference type="SUPFAM" id="SSF53223">
    <property type="entry name" value="Aminoacid dehydrogenase-like, N-terminal domain"/>
    <property type="match status" value="1"/>
</dbReference>
<dbReference type="Gene3D" id="3.40.109.10">
    <property type="entry name" value="NADH Oxidase"/>
    <property type="match status" value="1"/>
</dbReference>
<evidence type="ECO:0000256" key="8">
    <source>
        <dbReference type="ARBA" id="ARBA00023102"/>
    </source>
</evidence>
<dbReference type="PRINTS" id="PR00085">
    <property type="entry name" value="THFDHDRGNASE"/>
</dbReference>
<dbReference type="InterPro" id="IPR000672">
    <property type="entry name" value="THF_DH/CycHdrlase"/>
</dbReference>
<evidence type="ECO:0000256" key="10">
    <source>
        <dbReference type="ARBA" id="ARBA00023268"/>
    </source>
</evidence>
<evidence type="ECO:0000256" key="7">
    <source>
        <dbReference type="ARBA" id="ARBA00023002"/>
    </source>
</evidence>
<evidence type="ECO:0000256" key="1">
    <source>
        <dbReference type="ARBA" id="ARBA00004777"/>
    </source>
</evidence>
<dbReference type="InterPro" id="IPR020631">
    <property type="entry name" value="THF_DH/CycHdrlase_NAD-bd_dom"/>
</dbReference>
<gene>
    <name evidence="11" type="primary">folD</name>
    <name evidence="15" type="ORF">ATOP_11370</name>
</gene>
<evidence type="ECO:0000259" key="13">
    <source>
        <dbReference type="Pfam" id="PF00881"/>
    </source>
</evidence>
<keyword evidence="8 11" id="KW-0368">Histidine biosynthesis</keyword>
<feature type="domain" description="Tetrahydrofolate dehydrogenase/cyclohydrolase catalytic" evidence="12">
    <location>
        <begin position="5"/>
        <end position="119"/>
    </location>
</feature>
<reference evidence="15" key="1">
    <citation type="journal article" date="2022" name="Int. J. Syst. Evol. Microbiol.">
        <title>Granulimonas faecalis gen. nov., sp. nov., and Leptogranulimonas caecicola gen. nov., sp. nov., novel lactate-producing Atopobiaceae bacteria isolated from mouse intestines, and an emended description of the family Atopobiaceae.</title>
        <authorList>
            <person name="Morinaga K."/>
            <person name="Kusada H."/>
            <person name="Sakamoto S."/>
            <person name="Murakami T."/>
            <person name="Toyoda A."/>
            <person name="Mori H."/>
            <person name="Meng X.Y."/>
            <person name="Takashino M."/>
            <person name="Murotomi K."/>
            <person name="Tamaki H."/>
        </authorList>
    </citation>
    <scope>NUCLEOTIDE SEQUENCE</scope>
    <source>
        <strain evidence="15">OPF53</strain>
    </source>
</reference>
<dbReference type="InterPro" id="IPR029479">
    <property type="entry name" value="Nitroreductase"/>
</dbReference>
<name>A0AAV5B2K2_9ACTN</name>
<sequence>MNRELEGAPVAASIRDACLARAAALADRGVTPRLAIVSAGDDPGSRWYRAAAARRLEGCGCEADVVELDADVTQGALERLVADLSADPAVHGILVLRPLPPHIEEAAVAALVAPAKDVDGVAPASVAGLAAGDPAAFAPCTAAAVMRLLDHYGFECRGAAATVVGRSSTVGRPVSQLLLARDATVTVCHSRTADLAAACRTADLVVTCQGRPRSITADMVARGAWVVDVGTSEDEDGSMAGDVDWGPVSARAGAATPVPGGVGSVTTAVLAEHTVTAAERAAARGRPASPYRDDPVVSQLFDRRSVRAFIDDPVGPELREAVLEAACQAPTAGNQQLYSIVQVDDPEARARLAVLCDDQPFIARAPWVLVFLADCRIWPALYAEAGVEGFRAPGVGDLMLAVSDAVICAQNAVVAAHALGLGSCYIGDVMERKEEVSELLGLPPHVFPAAMLVLGFPTAGQAARPKPGRAPLAAKVMGDRYRTLEGDRLRSLVADRVGAKGFDEWVRAFCARKHDSAFSREMTRSVAAYLDGFDRTGEASV</sequence>
<dbReference type="InterPro" id="IPR046346">
    <property type="entry name" value="Aminoacid_DH-like_N_sf"/>
</dbReference>
<comment type="subunit">
    <text evidence="11">Homodimer.</text>
</comment>
<keyword evidence="6 11" id="KW-0521">NADP</keyword>
<comment type="pathway">
    <text evidence="1 11">One-carbon metabolism; tetrahydrofolate interconversion.</text>
</comment>
<keyword evidence="9 11" id="KW-0486">Methionine biosynthesis</keyword>
<dbReference type="GO" id="GO:0004477">
    <property type="term" value="F:methenyltetrahydrofolate cyclohydrolase activity"/>
    <property type="evidence" value="ECO:0007669"/>
    <property type="project" value="UniProtKB-UniRule"/>
</dbReference>
<dbReference type="GO" id="GO:0006164">
    <property type="term" value="P:purine nucleotide biosynthetic process"/>
    <property type="evidence" value="ECO:0007669"/>
    <property type="project" value="UniProtKB-KW"/>
</dbReference>
<comment type="caution">
    <text evidence="15">The sequence shown here is derived from an EMBL/GenBank/DDBJ whole genome shotgun (WGS) entry which is preliminary data.</text>
</comment>
<keyword evidence="10 11" id="KW-0511">Multifunctional enzyme</keyword>
<evidence type="ECO:0000256" key="2">
    <source>
        <dbReference type="ARBA" id="ARBA00022563"/>
    </source>
</evidence>